<accession>A0A2V5L333</accession>
<protein>
    <submittedName>
        <fullName evidence="3">Transglycosylase</fullName>
    </submittedName>
</protein>
<organism evidence="3 4">
    <name type="scientific">Arthrobacter livingstonensis</name>
    <dbReference type="NCBI Taxonomy" id="670078"/>
    <lineage>
        <taxon>Bacteria</taxon>
        <taxon>Bacillati</taxon>
        <taxon>Actinomycetota</taxon>
        <taxon>Actinomycetes</taxon>
        <taxon>Micrococcales</taxon>
        <taxon>Micrococcaceae</taxon>
        <taxon>Arthrobacter</taxon>
    </lineage>
</organism>
<feature type="chain" id="PRO_5015858777" evidence="2">
    <location>
        <begin position="34"/>
        <end position="428"/>
    </location>
</feature>
<dbReference type="SUPFAM" id="SSF53955">
    <property type="entry name" value="Lysozyme-like"/>
    <property type="match status" value="1"/>
</dbReference>
<evidence type="ECO:0000313" key="3">
    <source>
        <dbReference type="EMBL" id="PYI65665.1"/>
    </source>
</evidence>
<sequence length="428" mass="43532">MSSFLRRALNTLAATVAAGFLVVSGVGLGPAAADDGPPSGYPTWGDVQSAKGNAAATQAEVVKINGLLDSLSAESDALGTAAVQAGASYATTKGQLDVVAGQVGVLQAQTSRAEKEASTYQKDVAAAAVQSYKSGGANLGIFNTLTALDSTSALQGLDMLAQVGEQAAGRQVRAKDAQAVAAALAKSRQAAEAEQATLTAASKAALEAAVAAQQAVANQLAARKKQSTTLTAQLASLNNTTAAVEQKYRQGQEALAAYEAAQEAKRKAAEAEAARQAAAAAAAASAAAQQQAIQAPAAAPAPATADPGNGFIPVAVLLPNIPGGAVNNPGGAQAYASSRLGAYGWPQSQFQCLVQLWTQESDWLTNATNQSSGAYGIAQALPPGKYSDTGSDWLTNYRTQIDWGLGYINNRYGSPCGAWSHEVSQNWY</sequence>
<evidence type="ECO:0000256" key="1">
    <source>
        <dbReference type="SAM" id="Coils"/>
    </source>
</evidence>
<gene>
    <name evidence="3" type="ORF">CVV68_17470</name>
</gene>
<feature type="signal peptide" evidence="2">
    <location>
        <begin position="1"/>
        <end position="33"/>
    </location>
</feature>
<evidence type="ECO:0000256" key="2">
    <source>
        <dbReference type="SAM" id="SignalP"/>
    </source>
</evidence>
<name>A0A2V5L333_9MICC</name>
<keyword evidence="4" id="KW-1185">Reference proteome</keyword>
<keyword evidence="2" id="KW-0732">Signal</keyword>
<comment type="caution">
    <text evidence="3">The sequence shown here is derived from an EMBL/GenBank/DDBJ whole genome shotgun (WGS) entry which is preliminary data.</text>
</comment>
<proteinExistence type="predicted"/>
<keyword evidence="1" id="KW-0175">Coiled coil</keyword>
<feature type="coiled-coil region" evidence="1">
    <location>
        <begin position="254"/>
        <end position="281"/>
    </location>
</feature>
<reference evidence="3 4" key="1">
    <citation type="submission" date="2018-05" db="EMBL/GenBank/DDBJ databases">
        <title>Genetic diversity of glacier-inhabiting Cryobacterium bacteria in China and description of Cryobacterium mengkeensis sp. nov. and Arthrobacter glacialis sp. nov.</title>
        <authorList>
            <person name="Liu Q."/>
            <person name="Xin Y.-H."/>
        </authorList>
    </citation>
    <scope>NUCLEOTIDE SEQUENCE [LARGE SCALE GENOMIC DNA]</scope>
    <source>
        <strain evidence="3 4">LI2</strain>
    </source>
</reference>
<dbReference type="RefSeq" id="WP_110502284.1">
    <property type="nucleotide sequence ID" value="NZ_QJVD01000022.1"/>
</dbReference>
<evidence type="ECO:0000313" key="4">
    <source>
        <dbReference type="Proteomes" id="UP000247832"/>
    </source>
</evidence>
<dbReference type="Proteomes" id="UP000247832">
    <property type="component" value="Unassembled WGS sequence"/>
</dbReference>
<dbReference type="InterPro" id="IPR023346">
    <property type="entry name" value="Lysozyme-like_dom_sf"/>
</dbReference>
<dbReference type="EMBL" id="QJVD01000022">
    <property type="protein sequence ID" value="PYI65665.1"/>
    <property type="molecule type" value="Genomic_DNA"/>
</dbReference>
<dbReference type="AlphaFoldDB" id="A0A2V5L333"/>
<dbReference type="OrthoDB" id="9766277at2"/>